<dbReference type="InterPro" id="IPR029028">
    <property type="entry name" value="Alpha/beta_knot_MTases"/>
</dbReference>
<evidence type="ECO:0000256" key="4">
    <source>
        <dbReference type="ARBA" id="ARBA00038303"/>
    </source>
</evidence>
<dbReference type="STRING" id="1088869.GMO_20440"/>
<dbReference type="SUPFAM" id="SSF75217">
    <property type="entry name" value="alpha/beta knot"/>
    <property type="match status" value="1"/>
</dbReference>
<keyword evidence="7" id="KW-1185">Reference proteome</keyword>
<evidence type="ECO:0000256" key="3">
    <source>
        <dbReference type="ARBA" id="ARBA00022691"/>
    </source>
</evidence>
<evidence type="ECO:0000313" key="6">
    <source>
        <dbReference type="EMBL" id="EHH67824.1"/>
    </source>
</evidence>
<comment type="function">
    <text evidence="5">Specifically methylates the pseudouridine at position 1915 (m3Psi1915) in 23S rRNA.</text>
</comment>
<comment type="subunit">
    <text evidence="5">Homodimer.</text>
</comment>
<dbReference type="Pfam" id="PF02590">
    <property type="entry name" value="SPOUT_MTase"/>
    <property type="match status" value="1"/>
</dbReference>
<dbReference type="CDD" id="cd18081">
    <property type="entry name" value="RlmH-like"/>
    <property type="match status" value="1"/>
</dbReference>
<dbReference type="InterPro" id="IPR029026">
    <property type="entry name" value="tRNA_m1G_MTases_N"/>
</dbReference>
<comment type="similarity">
    <text evidence="4 5">Belongs to the RNA methyltransferase RlmH family.</text>
</comment>
<dbReference type="InterPro" id="IPR003742">
    <property type="entry name" value="RlmH-like"/>
</dbReference>
<name>G6XKM8_9PROT</name>
<dbReference type="GO" id="GO:0005737">
    <property type="term" value="C:cytoplasm"/>
    <property type="evidence" value="ECO:0007669"/>
    <property type="project" value="UniProtKB-SubCell"/>
</dbReference>
<dbReference type="PANTHER" id="PTHR33603">
    <property type="entry name" value="METHYLTRANSFERASE"/>
    <property type="match status" value="1"/>
</dbReference>
<evidence type="ECO:0000313" key="7">
    <source>
        <dbReference type="Proteomes" id="UP000004949"/>
    </source>
</evidence>
<dbReference type="PATRIC" id="fig|1088869.3.peg.2038"/>
<dbReference type="Gene3D" id="3.40.1280.10">
    <property type="match status" value="1"/>
</dbReference>
<accession>G6XKM8</accession>
<dbReference type="eggNOG" id="COG1576">
    <property type="taxonomic scope" value="Bacteria"/>
</dbReference>
<feature type="binding site" evidence="5">
    <location>
        <position position="65"/>
    </location>
    <ligand>
        <name>S-adenosyl-L-methionine</name>
        <dbReference type="ChEBI" id="CHEBI:59789"/>
    </ligand>
</feature>
<comment type="subcellular location">
    <subcellularLocation>
        <location evidence="5">Cytoplasm</location>
    </subcellularLocation>
</comment>
<organism evidence="6 7">
    <name type="scientific">Gluconobacter morbifer G707</name>
    <dbReference type="NCBI Taxonomy" id="1088869"/>
    <lineage>
        <taxon>Bacteria</taxon>
        <taxon>Pseudomonadati</taxon>
        <taxon>Pseudomonadota</taxon>
        <taxon>Alphaproteobacteria</taxon>
        <taxon>Acetobacterales</taxon>
        <taxon>Acetobacteraceae</taxon>
        <taxon>Gluconobacter</taxon>
    </lineage>
</organism>
<dbReference type="Proteomes" id="UP000004949">
    <property type="component" value="Unassembled WGS sequence"/>
</dbReference>
<dbReference type="OrthoDB" id="9806643at2"/>
<sequence>MKLVAIGRLKAGPERDLFERYAARLRPALDVVELNPSKGSAKEQKRRDAAELLGACPENALVVALDEGGKTPDSSRFAGMMSRWQESGRPVHFIIGGAEGLDRSVIERADAVISLGALTWPHMLVRVMLAEQVFRAQAINSGHPYHRTSRPDD</sequence>
<comment type="caution">
    <text evidence="6">The sequence shown here is derived from an EMBL/GenBank/DDBJ whole genome shotgun (WGS) entry which is preliminary data.</text>
</comment>
<gene>
    <name evidence="5" type="primary">rlmH</name>
    <name evidence="6" type="ORF">GMO_20440</name>
</gene>
<dbReference type="AlphaFoldDB" id="G6XKM8"/>
<protein>
    <recommendedName>
        <fullName evidence="5">Ribosomal RNA large subunit methyltransferase H</fullName>
        <ecNumber evidence="5">2.1.1.177</ecNumber>
    </recommendedName>
    <alternativeName>
        <fullName evidence="5">23S rRNA (pseudouridine1915-N3)-methyltransferase</fullName>
    </alternativeName>
    <alternativeName>
        <fullName evidence="5">23S rRNA m3Psi1915 methyltransferase</fullName>
    </alternativeName>
    <alternativeName>
        <fullName evidence="5">rRNA (pseudouridine-N3-)-methyltransferase RlmH</fullName>
    </alternativeName>
</protein>
<keyword evidence="3 5" id="KW-0949">S-adenosyl-L-methionine</keyword>
<dbReference type="EMBL" id="AGQV01000006">
    <property type="protein sequence ID" value="EHH67824.1"/>
    <property type="molecule type" value="Genomic_DNA"/>
</dbReference>
<reference evidence="6 7" key="1">
    <citation type="submission" date="2011-10" db="EMBL/GenBank/DDBJ databases">
        <title>Genome sequence of Gluconobacter morbifer G707, isolated from Drosophila gut.</title>
        <authorList>
            <person name="Lee W.-J."/>
            <person name="Kim E.-K."/>
        </authorList>
    </citation>
    <scope>NUCLEOTIDE SEQUENCE [LARGE SCALE GENOMIC DNA]</scope>
    <source>
        <strain evidence="6 7">G707</strain>
    </source>
</reference>
<dbReference type="PANTHER" id="PTHR33603:SF1">
    <property type="entry name" value="RIBOSOMAL RNA LARGE SUBUNIT METHYLTRANSFERASE H"/>
    <property type="match status" value="1"/>
</dbReference>
<keyword evidence="2 5" id="KW-0808">Transferase</keyword>
<dbReference type="GO" id="GO:0070038">
    <property type="term" value="F:rRNA (pseudouridine-N3-)-methyltransferase activity"/>
    <property type="evidence" value="ECO:0007669"/>
    <property type="project" value="UniProtKB-UniRule"/>
</dbReference>
<dbReference type="EC" id="2.1.1.177" evidence="5"/>
<keyword evidence="5" id="KW-0963">Cytoplasm</keyword>
<dbReference type="RefSeq" id="WP_008852191.1">
    <property type="nucleotide sequence ID" value="NZ_AGQV01000006.1"/>
</dbReference>
<feature type="binding site" evidence="5">
    <location>
        <position position="96"/>
    </location>
    <ligand>
        <name>S-adenosyl-L-methionine</name>
        <dbReference type="ChEBI" id="CHEBI:59789"/>
    </ligand>
</feature>
<keyword evidence="5" id="KW-0698">rRNA processing</keyword>
<feature type="binding site" evidence="5">
    <location>
        <begin position="115"/>
        <end position="120"/>
    </location>
    <ligand>
        <name>S-adenosyl-L-methionine</name>
        <dbReference type="ChEBI" id="CHEBI:59789"/>
    </ligand>
</feature>
<dbReference type="HAMAP" id="MF_00658">
    <property type="entry name" value="23SrRNA_methyltr_H"/>
    <property type="match status" value="1"/>
</dbReference>
<proteinExistence type="inferred from homology"/>
<evidence type="ECO:0000256" key="1">
    <source>
        <dbReference type="ARBA" id="ARBA00022603"/>
    </source>
</evidence>
<evidence type="ECO:0000256" key="2">
    <source>
        <dbReference type="ARBA" id="ARBA00022679"/>
    </source>
</evidence>
<comment type="catalytic activity">
    <reaction evidence="5">
        <text>pseudouridine(1915) in 23S rRNA + S-adenosyl-L-methionine = N(3)-methylpseudouridine(1915) in 23S rRNA + S-adenosyl-L-homocysteine + H(+)</text>
        <dbReference type="Rhea" id="RHEA:42752"/>
        <dbReference type="Rhea" id="RHEA-COMP:10221"/>
        <dbReference type="Rhea" id="RHEA-COMP:10222"/>
        <dbReference type="ChEBI" id="CHEBI:15378"/>
        <dbReference type="ChEBI" id="CHEBI:57856"/>
        <dbReference type="ChEBI" id="CHEBI:59789"/>
        <dbReference type="ChEBI" id="CHEBI:65314"/>
        <dbReference type="ChEBI" id="CHEBI:74486"/>
        <dbReference type="EC" id="2.1.1.177"/>
    </reaction>
</comment>
<dbReference type="PIRSF" id="PIRSF004505">
    <property type="entry name" value="MT_bac"/>
    <property type="match status" value="1"/>
</dbReference>
<keyword evidence="1 5" id="KW-0489">Methyltransferase</keyword>
<evidence type="ECO:0000256" key="5">
    <source>
        <dbReference type="HAMAP-Rule" id="MF_00658"/>
    </source>
</evidence>